<accession>A0A919CF64</accession>
<evidence type="ECO:0000256" key="1">
    <source>
        <dbReference type="SAM" id="MobiDB-lite"/>
    </source>
</evidence>
<reference evidence="2 3" key="1">
    <citation type="journal article" date="2014" name="Int. J. Syst. Evol. Microbiol.">
        <title>Complete genome sequence of Corynebacterium casei LMG S-19264T (=DSM 44701T), isolated from a smear-ripened cheese.</title>
        <authorList>
            <consortium name="US DOE Joint Genome Institute (JGI-PGF)"/>
            <person name="Walter F."/>
            <person name="Albersmeier A."/>
            <person name="Kalinowski J."/>
            <person name="Ruckert C."/>
        </authorList>
    </citation>
    <scope>NUCLEOTIDE SEQUENCE [LARGE SCALE GENOMIC DNA]</scope>
    <source>
        <strain evidence="2 3">KCTC 19473</strain>
    </source>
</reference>
<sequence>MAVLTLALVLTGFYLSWRITRLDRLHHRVETSWAALDAALLRRGAAVFALVAADVLDRQASRDLAGAATAARRASPDEREFLESRLSHVVRTELERSDLPVQAVSSVEEITEAAKGVHMARTFHNDAVAETRRARRSRLVRGLYLAGHATLPEFFDMDDHPPRPDGLRYRPAPHPEKGVTGRNAEPDDNGDRTGD</sequence>
<dbReference type="EMBL" id="BMXL01000001">
    <property type="protein sequence ID" value="GHD15073.1"/>
    <property type="molecule type" value="Genomic_DNA"/>
</dbReference>
<name>A0A919CF64_9ACTN</name>
<feature type="compositionally biased region" description="Basic and acidic residues" evidence="1">
    <location>
        <begin position="157"/>
        <end position="179"/>
    </location>
</feature>
<comment type="caution">
    <text evidence="2">The sequence shown here is derived from an EMBL/GenBank/DDBJ whole genome shotgun (WGS) entry which is preliminary data.</text>
</comment>
<dbReference type="RefSeq" id="WP_193517127.1">
    <property type="nucleotide sequence ID" value="NZ_BMXL01000001.1"/>
</dbReference>
<protein>
    <submittedName>
        <fullName evidence="2">Membrane protein</fullName>
    </submittedName>
</protein>
<evidence type="ECO:0000313" key="3">
    <source>
        <dbReference type="Proteomes" id="UP000654947"/>
    </source>
</evidence>
<dbReference type="AlphaFoldDB" id="A0A919CF64"/>
<keyword evidence="3" id="KW-1185">Reference proteome</keyword>
<gene>
    <name evidence="2" type="ORF">GCM10007147_01780</name>
</gene>
<organism evidence="2 3">
    <name type="scientific">Nocardiopsis kunsanensis</name>
    <dbReference type="NCBI Taxonomy" id="141693"/>
    <lineage>
        <taxon>Bacteria</taxon>
        <taxon>Bacillati</taxon>
        <taxon>Actinomycetota</taxon>
        <taxon>Actinomycetes</taxon>
        <taxon>Streptosporangiales</taxon>
        <taxon>Nocardiopsidaceae</taxon>
        <taxon>Nocardiopsis</taxon>
    </lineage>
</organism>
<evidence type="ECO:0000313" key="2">
    <source>
        <dbReference type="EMBL" id="GHD15073.1"/>
    </source>
</evidence>
<proteinExistence type="predicted"/>
<dbReference type="Proteomes" id="UP000654947">
    <property type="component" value="Unassembled WGS sequence"/>
</dbReference>
<feature type="region of interest" description="Disordered" evidence="1">
    <location>
        <begin position="153"/>
        <end position="195"/>
    </location>
</feature>